<feature type="transmembrane region" description="Helical" evidence="3">
    <location>
        <begin position="20"/>
        <end position="45"/>
    </location>
</feature>
<keyword evidence="3" id="KW-1133">Transmembrane helix</keyword>
<evidence type="ECO:0000256" key="1">
    <source>
        <dbReference type="ARBA" id="ARBA00022729"/>
    </source>
</evidence>
<feature type="domain" description="DUF4352" evidence="4">
    <location>
        <begin position="77"/>
        <end position="199"/>
    </location>
</feature>
<keyword evidence="3" id="KW-0472">Membrane</keyword>
<organism evidence="5 6">
    <name type="scientific">Thermobifida alba</name>
    <name type="common">Thermomonospora alba</name>
    <dbReference type="NCBI Taxonomy" id="53522"/>
    <lineage>
        <taxon>Bacteria</taxon>
        <taxon>Bacillati</taxon>
        <taxon>Actinomycetota</taxon>
        <taxon>Actinomycetes</taxon>
        <taxon>Streptosporangiales</taxon>
        <taxon>Nocardiopsidaceae</taxon>
        <taxon>Thermobifida</taxon>
    </lineage>
</organism>
<evidence type="ECO:0000256" key="3">
    <source>
        <dbReference type="SAM" id="Phobius"/>
    </source>
</evidence>
<keyword evidence="1" id="KW-0732">Signal</keyword>
<feature type="region of interest" description="Disordered" evidence="2">
    <location>
        <begin position="46"/>
        <end position="79"/>
    </location>
</feature>
<keyword evidence="6" id="KW-1185">Reference proteome</keyword>
<dbReference type="Gene3D" id="2.60.40.1240">
    <property type="match status" value="1"/>
</dbReference>
<sequence>MSYPAPQQPQPQPKKSRGCLWAVLIALGLFVLFGFVGCAALVASVGSDSSGSGQSASSSDGGKGGDEDGSGDEPTAGIGDTVEDGAFAFTVTDVETGVSSVGGDFLREEAQGQYVIVHVTVENIGDRAEMFDGSNQKLFDAEGREYSNDSAAEISLDNSDAFLTDINPGNTIEAQVVFDIPEDVEPVSIELHESVFSGGVTVSLS</sequence>
<dbReference type="Proteomes" id="UP000832041">
    <property type="component" value="Chromosome"/>
</dbReference>
<dbReference type="InterPro" id="IPR029051">
    <property type="entry name" value="DUF4352"/>
</dbReference>
<name>A0ABY4L4Z8_THEAE</name>
<proteinExistence type="predicted"/>
<feature type="compositionally biased region" description="Low complexity" evidence="2">
    <location>
        <begin position="46"/>
        <end position="60"/>
    </location>
</feature>
<evidence type="ECO:0000259" key="4">
    <source>
        <dbReference type="Pfam" id="PF11611"/>
    </source>
</evidence>
<dbReference type="InterPro" id="IPR029050">
    <property type="entry name" value="Immunoprotect_excell_Ig-like"/>
</dbReference>
<evidence type="ECO:0000313" key="5">
    <source>
        <dbReference type="EMBL" id="UPT22756.1"/>
    </source>
</evidence>
<accession>A0ABY4L4Z8</accession>
<keyword evidence="3" id="KW-0812">Transmembrane</keyword>
<evidence type="ECO:0000256" key="2">
    <source>
        <dbReference type="SAM" id="MobiDB-lite"/>
    </source>
</evidence>
<dbReference type="EMBL" id="CP051627">
    <property type="protein sequence ID" value="UPT22756.1"/>
    <property type="molecule type" value="Genomic_DNA"/>
</dbReference>
<dbReference type="RefSeq" id="WP_248591266.1">
    <property type="nucleotide sequence ID" value="NZ_BAABEB010000011.1"/>
</dbReference>
<dbReference type="Pfam" id="PF11611">
    <property type="entry name" value="DUF4352"/>
    <property type="match status" value="1"/>
</dbReference>
<evidence type="ECO:0000313" key="6">
    <source>
        <dbReference type="Proteomes" id="UP000832041"/>
    </source>
</evidence>
<protein>
    <submittedName>
        <fullName evidence="5">DUF4352 domain-containing protein</fullName>
    </submittedName>
</protein>
<gene>
    <name evidence="5" type="ORF">FOF52_18880</name>
</gene>
<reference evidence="5 6" key="1">
    <citation type="submission" date="2020-04" db="EMBL/GenBank/DDBJ databases">
        <title>Thermobifida alba genome sequencing and assembly.</title>
        <authorList>
            <person name="Luzics S."/>
            <person name="Horvath B."/>
            <person name="Nagy I."/>
            <person name="Toth A."/>
            <person name="Nagy I."/>
            <person name="Kukolya J."/>
        </authorList>
    </citation>
    <scope>NUCLEOTIDE SEQUENCE [LARGE SCALE GENOMIC DNA]</scope>
    <source>
        <strain evidence="5 6">DSM 43795</strain>
    </source>
</reference>